<dbReference type="OrthoDB" id="288044at2"/>
<proteinExistence type="predicted"/>
<dbReference type="RefSeq" id="WP_145223862.1">
    <property type="nucleotide sequence ID" value="NZ_CP036343.1"/>
</dbReference>
<keyword evidence="1" id="KW-1133">Transmembrane helix</keyword>
<reference evidence="2 3" key="1">
    <citation type="submission" date="2019-02" db="EMBL/GenBank/DDBJ databases">
        <title>Deep-cultivation of Planctomycetes and their phenomic and genomic characterization uncovers novel biology.</title>
        <authorList>
            <person name="Wiegand S."/>
            <person name="Jogler M."/>
            <person name="Boedeker C."/>
            <person name="Pinto D."/>
            <person name="Vollmers J."/>
            <person name="Rivas-Marin E."/>
            <person name="Kohn T."/>
            <person name="Peeters S.H."/>
            <person name="Heuer A."/>
            <person name="Rast P."/>
            <person name="Oberbeckmann S."/>
            <person name="Bunk B."/>
            <person name="Jeske O."/>
            <person name="Meyerdierks A."/>
            <person name="Storesund J.E."/>
            <person name="Kallscheuer N."/>
            <person name="Luecker S."/>
            <person name="Lage O.M."/>
            <person name="Pohl T."/>
            <person name="Merkel B.J."/>
            <person name="Hornburger P."/>
            <person name="Mueller R.-W."/>
            <person name="Bruemmer F."/>
            <person name="Labrenz M."/>
            <person name="Spormann A.M."/>
            <person name="Op den Camp H."/>
            <person name="Overmann J."/>
            <person name="Amann R."/>
            <person name="Jetten M.S.M."/>
            <person name="Mascher T."/>
            <person name="Medema M.H."/>
            <person name="Devos D.P."/>
            <person name="Kaster A.-K."/>
            <person name="Ovreas L."/>
            <person name="Rohde M."/>
            <person name="Galperin M.Y."/>
            <person name="Jogler C."/>
        </authorList>
    </citation>
    <scope>NUCLEOTIDE SEQUENCE [LARGE SCALE GENOMIC DNA]</scope>
    <source>
        <strain evidence="2 3">Pan161</strain>
    </source>
</reference>
<organism evidence="2 3">
    <name type="scientific">Gimesia algae</name>
    <dbReference type="NCBI Taxonomy" id="2527971"/>
    <lineage>
        <taxon>Bacteria</taxon>
        <taxon>Pseudomonadati</taxon>
        <taxon>Planctomycetota</taxon>
        <taxon>Planctomycetia</taxon>
        <taxon>Planctomycetales</taxon>
        <taxon>Planctomycetaceae</taxon>
        <taxon>Gimesia</taxon>
    </lineage>
</organism>
<protein>
    <submittedName>
        <fullName evidence="2">Uncharacterized protein</fullName>
    </submittedName>
</protein>
<gene>
    <name evidence="2" type="ORF">Pan161_03290</name>
</gene>
<keyword evidence="1" id="KW-0472">Membrane</keyword>
<dbReference type="EMBL" id="CP036343">
    <property type="protein sequence ID" value="QDT88711.1"/>
    <property type="molecule type" value="Genomic_DNA"/>
</dbReference>
<accession>A0A517V6T6</accession>
<keyword evidence="3" id="KW-1185">Reference proteome</keyword>
<evidence type="ECO:0000313" key="2">
    <source>
        <dbReference type="EMBL" id="QDT88711.1"/>
    </source>
</evidence>
<dbReference type="KEGG" id="gax:Pan161_03290"/>
<feature type="transmembrane region" description="Helical" evidence="1">
    <location>
        <begin position="21"/>
        <end position="41"/>
    </location>
</feature>
<evidence type="ECO:0000256" key="1">
    <source>
        <dbReference type="SAM" id="Phobius"/>
    </source>
</evidence>
<dbReference type="AlphaFoldDB" id="A0A517V6T6"/>
<evidence type="ECO:0000313" key="3">
    <source>
        <dbReference type="Proteomes" id="UP000316855"/>
    </source>
</evidence>
<sequence length="139" mass="15334">MISSDKRSRFREKILILGNTIAILLILGIFYFLCIHGFLFANAANTELLAIYEVAEVGGSLSELDEKVATLPQSWITASPSQDSRIFSAPLQFGASEWILRIKAVDGLITCVRIHTSDSIRYHPQSAPPDKGSCSLESY</sequence>
<dbReference type="Proteomes" id="UP000316855">
    <property type="component" value="Chromosome"/>
</dbReference>
<keyword evidence="1" id="KW-0812">Transmembrane</keyword>
<name>A0A517V6T6_9PLAN</name>